<feature type="region of interest" description="Disordered" evidence="1">
    <location>
        <begin position="242"/>
        <end position="276"/>
    </location>
</feature>
<name>A0ABR8PJ67_9BACL</name>
<feature type="region of interest" description="Disordered" evidence="1">
    <location>
        <begin position="204"/>
        <end position="225"/>
    </location>
</feature>
<comment type="caution">
    <text evidence="2">The sequence shown here is derived from an EMBL/GenBank/DDBJ whole genome shotgun (WGS) entry which is preliminary data.</text>
</comment>
<proteinExistence type="predicted"/>
<gene>
    <name evidence="2" type="ORF">H9659_07700</name>
</gene>
<organism evidence="2 3">
    <name type="scientific">Sporosarcina gallistercoris</name>
    <dbReference type="NCBI Taxonomy" id="2762245"/>
    <lineage>
        <taxon>Bacteria</taxon>
        <taxon>Bacillati</taxon>
        <taxon>Bacillota</taxon>
        <taxon>Bacilli</taxon>
        <taxon>Bacillales</taxon>
        <taxon>Caryophanaceae</taxon>
        <taxon>Sporosarcina</taxon>
    </lineage>
</organism>
<dbReference type="RefSeq" id="WP_191689353.1">
    <property type="nucleotide sequence ID" value="NZ_JACSQY010000004.1"/>
</dbReference>
<dbReference type="Proteomes" id="UP000659496">
    <property type="component" value="Unassembled WGS sequence"/>
</dbReference>
<feature type="compositionally biased region" description="Basic and acidic residues" evidence="1">
    <location>
        <begin position="242"/>
        <end position="263"/>
    </location>
</feature>
<protein>
    <recommendedName>
        <fullName evidence="4">Secreted protein</fullName>
    </recommendedName>
</protein>
<evidence type="ECO:0000313" key="2">
    <source>
        <dbReference type="EMBL" id="MBD7908209.1"/>
    </source>
</evidence>
<dbReference type="EMBL" id="JACSQY010000004">
    <property type="protein sequence ID" value="MBD7908209.1"/>
    <property type="molecule type" value="Genomic_DNA"/>
</dbReference>
<sequence>MLLVLAIPFFAKANTLEERRLAEQREKLRCIQSLTGDEESTITCVSSDALTRITLHNESRQIFCWRALDDLGMPANQPKVNMTYAQYNYRYLELEAISIVENSEVLNMSYTTTNIPMLEYIQEKITNDIPKDHTSNKVHTLALVIQIRNESNPFYQVNFVKDKFMELGTNSPEYEKLLNELKWWFATLNDILNNPILQEGQNLVSTEKEETASPLDLELPDSTSRPTILEDEVTALNEVEKSYHSNEQEKMDPMVIPEQKEDQLPYTAKEPQDPSELSYFEKLVAKNKRQLDSKGPSEKESN</sequence>
<keyword evidence="3" id="KW-1185">Reference proteome</keyword>
<reference evidence="2 3" key="1">
    <citation type="submission" date="2020-08" db="EMBL/GenBank/DDBJ databases">
        <title>A Genomic Blueprint of the Chicken Gut Microbiome.</title>
        <authorList>
            <person name="Gilroy R."/>
            <person name="Ravi A."/>
            <person name="Getino M."/>
            <person name="Pursley I."/>
            <person name="Horton D.L."/>
            <person name="Alikhan N.-F."/>
            <person name="Baker D."/>
            <person name="Gharbi K."/>
            <person name="Hall N."/>
            <person name="Watson M."/>
            <person name="Adriaenssens E.M."/>
            <person name="Foster-Nyarko E."/>
            <person name="Jarju S."/>
            <person name="Secka A."/>
            <person name="Antonio M."/>
            <person name="Oren A."/>
            <person name="Chaudhuri R."/>
            <person name="La Ragione R.M."/>
            <person name="Hildebrand F."/>
            <person name="Pallen M.J."/>
        </authorList>
    </citation>
    <scope>NUCLEOTIDE SEQUENCE [LARGE SCALE GENOMIC DNA]</scope>
    <source>
        <strain evidence="2 3">Sa3CUA8</strain>
    </source>
</reference>
<evidence type="ECO:0000313" key="3">
    <source>
        <dbReference type="Proteomes" id="UP000659496"/>
    </source>
</evidence>
<evidence type="ECO:0008006" key="4">
    <source>
        <dbReference type="Google" id="ProtNLM"/>
    </source>
</evidence>
<accession>A0ABR8PJ67</accession>
<evidence type="ECO:0000256" key="1">
    <source>
        <dbReference type="SAM" id="MobiDB-lite"/>
    </source>
</evidence>